<dbReference type="AlphaFoldDB" id="A0A0A8YB73"/>
<dbReference type="EMBL" id="GBRH01277198">
    <property type="protein sequence ID" value="JAD20697.1"/>
    <property type="molecule type" value="Transcribed_RNA"/>
</dbReference>
<proteinExistence type="predicted"/>
<evidence type="ECO:0000313" key="1">
    <source>
        <dbReference type="EMBL" id="JAD20697.1"/>
    </source>
</evidence>
<accession>A0A0A8YB73</accession>
<organism evidence="1">
    <name type="scientific">Arundo donax</name>
    <name type="common">Giant reed</name>
    <name type="synonym">Donax arundinaceus</name>
    <dbReference type="NCBI Taxonomy" id="35708"/>
    <lineage>
        <taxon>Eukaryota</taxon>
        <taxon>Viridiplantae</taxon>
        <taxon>Streptophyta</taxon>
        <taxon>Embryophyta</taxon>
        <taxon>Tracheophyta</taxon>
        <taxon>Spermatophyta</taxon>
        <taxon>Magnoliopsida</taxon>
        <taxon>Liliopsida</taxon>
        <taxon>Poales</taxon>
        <taxon>Poaceae</taxon>
        <taxon>PACMAD clade</taxon>
        <taxon>Arundinoideae</taxon>
        <taxon>Arundineae</taxon>
        <taxon>Arundo</taxon>
    </lineage>
</organism>
<sequence>MWPLCSNKIGVLTTVIRTLSWR</sequence>
<reference evidence="1" key="1">
    <citation type="submission" date="2014-09" db="EMBL/GenBank/DDBJ databases">
        <authorList>
            <person name="Magalhaes I.L.F."/>
            <person name="Oliveira U."/>
            <person name="Santos F.R."/>
            <person name="Vidigal T.H.D.A."/>
            <person name="Brescovit A.D."/>
            <person name="Santos A.J."/>
        </authorList>
    </citation>
    <scope>NUCLEOTIDE SEQUENCE</scope>
    <source>
        <tissue evidence="1">Shoot tissue taken approximately 20 cm above the soil surface</tissue>
    </source>
</reference>
<protein>
    <submittedName>
        <fullName evidence="1">Uncharacterized protein</fullName>
    </submittedName>
</protein>
<name>A0A0A8YB73_ARUDO</name>
<reference evidence="1" key="2">
    <citation type="journal article" date="2015" name="Data Brief">
        <title>Shoot transcriptome of the giant reed, Arundo donax.</title>
        <authorList>
            <person name="Barrero R.A."/>
            <person name="Guerrero F.D."/>
            <person name="Moolhuijzen P."/>
            <person name="Goolsby J.A."/>
            <person name="Tidwell J."/>
            <person name="Bellgard S.E."/>
            <person name="Bellgard M.I."/>
        </authorList>
    </citation>
    <scope>NUCLEOTIDE SEQUENCE</scope>
    <source>
        <tissue evidence="1">Shoot tissue taken approximately 20 cm above the soil surface</tissue>
    </source>
</reference>